<name>A0A1H9DWT4_9GAMM</name>
<dbReference type="GO" id="GO:0044781">
    <property type="term" value="P:bacterial-type flagellum organization"/>
    <property type="evidence" value="ECO:0007669"/>
    <property type="project" value="UniProtKB-UniRule"/>
</dbReference>
<proteinExistence type="inferred from homology"/>
<comment type="subcellular location">
    <subcellularLocation>
        <location evidence="7">Cell membrane</location>
    </subcellularLocation>
    <subcellularLocation>
        <location evidence="7">Bacterial flagellum basal body</location>
    </subcellularLocation>
</comment>
<feature type="transmembrane region" description="Helical" evidence="7">
    <location>
        <begin position="39"/>
        <end position="59"/>
    </location>
</feature>
<reference evidence="9 10" key="1">
    <citation type="submission" date="2016-10" db="EMBL/GenBank/DDBJ databases">
        <authorList>
            <person name="de Groot N.N."/>
        </authorList>
    </citation>
    <scope>NUCLEOTIDE SEQUENCE [LARGE SCALE GENOMIC DNA]</scope>
    <source>
        <strain evidence="9 10">B7-7</strain>
    </source>
</reference>
<dbReference type="OrthoDB" id="5741235at2"/>
<dbReference type="InterPro" id="IPR052205">
    <property type="entry name" value="FliO/MopB"/>
</dbReference>
<evidence type="ECO:0000256" key="3">
    <source>
        <dbReference type="ARBA" id="ARBA00022989"/>
    </source>
</evidence>
<feature type="signal peptide" evidence="8">
    <location>
        <begin position="1"/>
        <end position="21"/>
    </location>
</feature>
<dbReference type="InterPro" id="IPR022781">
    <property type="entry name" value="Flagellar_biosynth_FliO"/>
</dbReference>
<accession>A0A1H9DWT4</accession>
<keyword evidence="9" id="KW-0966">Cell projection</keyword>
<evidence type="ECO:0000313" key="9">
    <source>
        <dbReference type="EMBL" id="SEQ17970.1"/>
    </source>
</evidence>
<feature type="chain" id="PRO_5011680544" description="Flagellar protein" evidence="8">
    <location>
        <begin position="22"/>
        <end position="144"/>
    </location>
</feature>
<evidence type="ECO:0000313" key="10">
    <source>
        <dbReference type="Proteomes" id="UP000199496"/>
    </source>
</evidence>
<keyword evidence="10" id="KW-1185">Reference proteome</keyword>
<dbReference type="AlphaFoldDB" id="A0A1H9DWT4"/>
<keyword evidence="9" id="KW-0282">Flagellum</keyword>
<evidence type="ECO:0000256" key="2">
    <source>
        <dbReference type="ARBA" id="ARBA00022692"/>
    </source>
</evidence>
<dbReference type="EMBL" id="FOFO01000019">
    <property type="protein sequence ID" value="SEQ17970.1"/>
    <property type="molecule type" value="Genomic_DNA"/>
</dbReference>
<dbReference type="GO" id="GO:0009425">
    <property type="term" value="C:bacterial-type flagellum basal body"/>
    <property type="evidence" value="ECO:0007669"/>
    <property type="project" value="UniProtKB-SubCell"/>
</dbReference>
<protein>
    <recommendedName>
        <fullName evidence="7">Flagellar protein</fullName>
    </recommendedName>
</protein>
<keyword evidence="5 7" id="KW-0975">Bacterial flagellum</keyword>
<dbReference type="PANTHER" id="PTHR38766:SF1">
    <property type="entry name" value="FLAGELLAR PROTEIN FLIO"/>
    <property type="match status" value="1"/>
</dbReference>
<dbReference type="GO" id="GO:0005886">
    <property type="term" value="C:plasma membrane"/>
    <property type="evidence" value="ECO:0007669"/>
    <property type="project" value="UniProtKB-SubCell"/>
</dbReference>
<evidence type="ECO:0000256" key="4">
    <source>
        <dbReference type="ARBA" id="ARBA00023136"/>
    </source>
</evidence>
<gene>
    <name evidence="9" type="ORF">SAMN05421693_11933</name>
</gene>
<dbReference type="Pfam" id="PF04347">
    <property type="entry name" value="FliO"/>
    <property type="match status" value="1"/>
</dbReference>
<dbReference type="Proteomes" id="UP000199496">
    <property type="component" value="Unassembled WGS sequence"/>
</dbReference>
<keyword evidence="1 7" id="KW-1003">Cell membrane</keyword>
<comment type="similarity">
    <text evidence="6 7">Belongs to the FliO/MopB family.</text>
</comment>
<evidence type="ECO:0000256" key="8">
    <source>
        <dbReference type="SAM" id="SignalP"/>
    </source>
</evidence>
<dbReference type="PANTHER" id="PTHR38766">
    <property type="entry name" value="FLAGELLAR PROTEIN FLIO"/>
    <property type="match status" value="1"/>
</dbReference>
<keyword evidence="8" id="KW-0732">Signal</keyword>
<dbReference type="STRING" id="867345.SAMN05421693_11933"/>
<dbReference type="NCBIfam" id="TIGR03500">
    <property type="entry name" value="FliO_TIGR"/>
    <property type="match status" value="1"/>
</dbReference>
<keyword evidence="4 7" id="KW-0472">Membrane</keyword>
<organism evidence="9 10">
    <name type="scientific">Ectothiorhodospira magna</name>
    <dbReference type="NCBI Taxonomy" id="867345"/>
    <lineage>
        <taxon>Bacteria</taxon>
        <taxon>Pseudomonadati</taxon>
        <taxon>Pseudomonadota</taxon>
        <taxon>Gammaproteobacteria</taxon>
        <taxon>Chromatiales</taxon>
        <taxon>Ectothiorhodospiraceae</taxon>
        <taxon>Ectothiorhodospira</taxon>
    </lineage>
</organism>
<keyword evidence="2 7" id="KW-0812">Transmembrane</keyword>
<keyword evidence="3 7" id="KW-1133">Transmembrane helix</keyword>
<evidence type="ECO:0000256" key="5">
    <source>
        <dbReference type="ARBA" id="ARBA00023143"/>
    </source>
</evidence>
<evidence type="ECO:0000256" key="6">
    <source>
        <dbReference type="ARBA" id="ARBA00037937"/>
    </source>
</evidence>
<evidence type="ECO:0000256" key="7">
    <source>
        <dbReference type="RuleBase" id="RU362064"/>
    </source>
</evidence>
<evidence type="ECO:0000256" key="1">
    <source>
        <dbReference type="ARBA" id="ARBA00022475"/>
    </source>
</evidence>
<keyword evidence="9" id="KW-0969">Cilium</keyword>
<sequence length="144" mass="14704">MSVFRLMIGGGVFCLPPAALAEMSTAASGAATDSAAYLGQMILGLTLVIALILVLGFLLRRMGGIQSGAAGELKVLGAVSLGARERMVLVQAGKTQLLLGVAPGRVQTLHVMAEPIESGTGTAPTTGAFAQRLRQAMGRRGETP</sequence>